<feature type="domain" description="B12-binding" evidence="9">
    <location>
        <begin position="1"/>
        <end position="108"/>
    </location>
</feature>
<dbReference type="Pfam" id="PF02310">
    <property type="entry name" value="B12-binding"/>
    <property type="match status" value="1"/>
</dbReference>
<dbReference type="InterPro" id="IPR058240">
    <property type="entry name" value="rSAM_sf"/>
</dbReference>
<dbReference type="SMART" id="SM00729">
    <property type="entry name" value="Elp3"/>
    <property type="match status" value="1"/>
</dbReference>
<accession>A0A6M3JB83</accession>
<keyword evidence="5" id="KW-0949">S-adenosyl-L-methionine</keyword>
<feature type="domain" description="Radical SAM core" evidence="10">
    <location>
        <begin position="146"/>
        <end position="387"/>
    </location>
</feature>
<evidence type="ECO:0000256" key="6">
    <source>
        <dbReference type="ARBA" id="ARBA00022723"/>
    </source>
</evidence>
<evidence type="ECO:0000256" key="5">
    <source>
        <dbReference type="ARBA" id="ARBA00022691"/>
    </source>
</evidence>
<sequence>MLDCDVSIVDAYKDDMSEKDFTLKLKELKPDIVGITVLFDQYGPSGHLAAELTKKVDKKIKVVMGGVYATTNVELVLTDKNIDAVVEGEGEYMLRYLVGLHRMGRWNEQIHLKGSRIYDLDSIPLPAYNLIDFSKYSKSAERKSVDSPRLLPYARIMTSRGCPMGCSFCQVKIIAGQEFRPRSSESVLKEIRWLKETYGIKSLIFDDDNLLHDKKRAKEIFQGMIDRNLVMPWVSIGLAVFKLDKDMLDLMKASGCEYIAVAIESGTKRILKIINKPVNFDYARKMVSYAREIGIYVAANFIVGFPTETWDEIRQTLNFAEDIGVDYAKIFHLVPLPHTEIWDMCGGSNNKFKWSKGNIESKEFTSDDLTILRAYEWDRINFSEPEKRKRTAKMMGVSEDELNTIRRDTLNNACNLVRS</sequence>
<organism evidence="11">
    <name type="scientific">viral metagenome</name>
    <dbReference type="NCBI Taxonomy" id="1070528"/>
    <lineage>
        <taxon>unclassified sequences</taxon>
        <taxon>metagenomes</taxon>
        <taxon>organismal metagenomes</taxon>
    </lineage>
</organism>
<keyword evidence="7" id="KW-0408">Iron</keyword>
<keyword evidence="2" id="KW-0004">4Fe-4S</keyword>
<dbReference type="PROSITE" id="PS51918">
    <property type="entry name" value="RADICAL_SAM"/>
    <property type="match status" value="1"/>
</dbReference>
<protein>
    <submittedName>
        <fullName evidence="11">Putative radical SAM superfamily protein</fullName>
    </submittedName>
</protein>
<dbReference type="Gene3D" id="3.40.50.280">
    <property type="entry name" value="Cobalamin-binding domain"/>
    <property type="match status" value="1"/>
</dbReference>
<dbReference type="InterPro" id="IPR023404">
    <property type="entry name" value="rSAM_horseshoe"/>
</dbReference>
<evidence type="ECO:0000256" key="1">
    <source>
        <dbReference type="ARBA" id="ARBA00001966"/>
    </source>
</evidence>
<dbReference type="InterPro" id="IPR034466">
    <property type="entry name" value="Methyltransferase_Class_B"/>
</dbReference>
<dbReference type="InterPro" id="IPR006638">
    <property type="entry name" value="Elp3/MiaA/NifB-like_rSAM"/>
</dbReference>
<dbReference type="GO" id="GO:0051539">
    <property type="term" value="F:4 iron, 4 sulfur cluster binding"/>
    <property type="evidence" value="ECO:0007669"/>
    <property type="project" value="UniProtKB-KW"/>
</dbReference>
<comment type="cofactor">
    <cofactor evidence="1">
        <name>[4Fe-4S] cluster</name>
        <dbReference type="ChEBI" id="CHEBI:49883"/>
    </cofactor>
</comment>
<evidence type="ECO:0000256" key="4">
    <source>
        <dbReference type="ARBA" id="ARBA00022679"/>
    </source>
</evidence>
<keyword evidence="4" id="KW-0808">Transferase</keyword>
<dbReference type="PROSITE" id="PS51332">
    <property type="entry name" value="B12_BINDING"/>
    <property type="match status" value="1"/>
</dbReference>
<evidence type="ECO:0000259" key="9">
    <source>
        <dbReference type="PROSITE" id="PS51332"/>
    </source>
</evidence>
<dbReference type="SFLD" id="SFLDG01123">
    <property type="entry name" value="methyltransferase_(Class_B)"/>
    <property type="match status" value="1"/>
</dbReference>
<dbReference type="CDD" id="cd01335">
    <property type="entry name" value="Radical_SAM"/>
    <property type="match status" value="1"/>
</dbReference>
<keyword evidence="8" id="KW-0411">Iron-sulfur</keyword>
<reference evidence="11" key="1">
    <citation type="submission" date="2020-03" db="EMBL/GenBank/DDBJ databases">
        <title>The deep terrestrial virosphere.</title>
        <authorList>
            <person name="Holmfeldt K."/>
            <person name="Nilsson E."/>
            <person name="Simone D."/>
            <person name="Lopez-Fernandez M."/>
            <person name="Wu X."/>
            <person name="de Brujin I."/>
            <person name="Lundin D."/>
            <person name="Andersson A."/>
            <person name="Bertilsson S."/>
            <person name="Dopson M."/>
        </authorList>
    </citation>
    <scope>NUCLEOTIDE SEQUENCE</scope>
    <source>
        <strain evidence="11">MM415B00358</strain>
    </source>
</reference>
<dbReference type="InterPro" id="IPR051198">
    <property type="entry name" value="BchE-like"/>
</dbReference>
<evidence type="ECO:0000256" key="3">
    <source>
        <dbReference type="ARBA" id="ARBA00022603"/>
    </source>
</evidence>
<name>A0A6M3JB83_9ZZZZ</name>
<dbReference type="PANTHER" id="PTHR43409">
    <property type="entry name" value="ANAEROBIC MAGNESIUM-PROTOPORPHYRIN IX MONOMETHYL ESTER CYCLASE-RELATED"/>
    <property type="match status" value="1"/>
</dbReference>
<dbReference type="SUPFAM" id="SSF102114">
    <property type="entry name" value="Radical SAM enzymes"/>
    <property type="match status" value="1"/>
</dbReference>
<proteinExistence type="predicted"/>
<dbReference type="Pfam" id="PF04055">
    <property type="entry name" value="Radical_SAM"/>
    <property type="match status" value="1"/>
</dbReference>
<dbReference type="GO" id="GO:0031419">
    <property type="term" value="F:cobalamin binding"/>
    <property type="evidence" value="ECO:0007669"/>
    <property type="project" value="InterPro"/>
</dbReference>
<dbReference type="Gene3D" id="3.80.30.20">
    <property type="entry name" value="tm_1862 like domain"/>
    <property type="match status" value="1"/>
</dbReference>
<evidence type="ECO:0000256" key="7">
    <source>
        <dbReference type="ARBA" id="ARBA00023004"/>
    </source>
</evidence>
<dbReference type="SFLD" id="SFLDG01082">
    <property type="entry name" value="B12-binding_domain_containing"/>
    <property type="match status" value="1"/>
</dbReference>
<evidence type="ECO:0000256" key="8">
    <source>
        <dbReference type="ARBA" id="ARBA00023014"/>
    </source>
</evidence>
<dbReference type="SFLD" id="SFLDS00029">
    <property type="entry name" value="Radical_SAM"/>
    <property type="match status" value="1"/>
</dbReference>
<evidence type="ECO:0000256" key="2">
    <source>
        <dbReference type="ARBA" id="ARBA00022485"/>
    </source>
</evidence>
<evidence type="ECO:0000313" key="11">
    <source>
        <dbReference type="EMBL" id="QJA66241.1"/>
    </source>
</evidence>
<dbReference type="AlphaFoldDB" id="A0A6M3JB83"/>
<gene>
    <name evidence="11" type="ORF">MM415B00358_0003</name>
</gene>
<dbReference type="PANTHER" id="PTHR43409:SF7">
    <property type="entry name" value="BLL1977 PROTEIN"/>
    <property type="match status" value="1"/>
</dbReference>
<dbReference type="InterPro" id="IPR006158">
    <property type="entry name" value="Cobalamin-bd"/>
</dbReference>
<dbReference type="InterPro" id="IPR007197">
    <property type="entry name" value="rSAM"/>
</dbReference>
<dbReference type="GO" id="GO:0046872">
    <property type="term" value="F:metal ion binding"/>
    <property type="evidence" value="ECO:0007669"/>
    <property type="project" value="UniProtKB-KW"/>
</dbReference>
<dbReference type="InterPro" id="IPR020612">
    <property type="entry name" value="Methylthiotransferase_CS"/>
</dbReference>
<dbReference type="PROSITE" id="PS01278">
    <property type="entry name" value="MTTASE_RADICAL"/>
    <property type="match status" value="1"/>
</dbReference>
<keyword evidence="3" id="KW-0489">Methyltransferase</keyword>
<evidence type="ECO:0000259" key="10">
    <source>
        <dbReference type="PROSITE" id="PS51918"/>
    </source>
</evidence>
<dbReference type="GO" id="GO:0003824">
    <property type="term" value="F:catalytic activity"/>
    <property type="evidence" value="ECO:0007669"/>
    <property type="project" value="InterPro"/>
</dbReference>
<keyword evidence="6" id="KW-0479">Metal-binding</keyword>
<dbReference type="EMBL" id="MT141552">
    <property type="protein sequence ID" value="QJA66241.1"/>
    <property type="molecule type" value="Genomic_DNA"/>
</dbReference>